<feature type="transmembrane region" description="Helical" evidence="1">
    <location>
        <begin position="158"/>
        <end position="180"/>
    </location>
</feature>
<keyword evidence="1" id="KW-0472">Membrane</keyword>
<feature type="transmembrane region" description="Helical" evidence="1">
    <location>
        <begin position="59"/>
        <end position="81"/>
    </location>
</feature>
<dbReference type="AlphaFoldDB" id="A0A7K1V114"/>
<evidence type="ECO:0000313" key="3">
    <source>
        <dbReference type="Proteomes" id="UP000466794"/>
    </source>
</evidence>
<feature type="transmembrane region" description="Helical" evidence="1">
    <location>
        <begin position="131"/>
        <end position="152"/>
    </location>
</feature>
<sequence length="181" mass="19271">MTPYSSDDVVARYLSQTSRGLVPIGAFLQATSALALLVFAALAANQVRRRLPESGYADLIRAGGIASSTLLLVSASCQWVLNRPSTGADLHTYRAVLDIVFITGAAPTVATGGLLIGGIAAAAMRTQWLPAWLNWLGLVVAAFSVVSMFSLLAEPVTIFIPLGRYLGMVWFLCLAVRLAFR</sequence>
<evidence type="ECO:0000313" key="2">
    <source>
        <dbReference type="EMBL" id="MVU80192.1"/>
    </source>
</evidence>
<accession>A0A7K1V114</accession>
<feature type="transmembrane region" description="Helical" evidence="1">
    <location>
        <begin position="101"/>
        <end position="124"/>
    </location>
</feature>
<gene>
    <name evidence="2" type="ORF">GPX89_23470</name>
</gene>
<organism evidence="2 3">
    <name type="scientific">Nocardia terrae</name>
    <dbReference type="NCBI Taxonomy" id="2675851"/>
    <lineage>
        <taxon>Bacteria</taxon>
        <taxon>Bacillati</taxon>
        <taxon>Actinomycetota</taxon>
        <taxon>Actinomycetes</taxon>
        <taxon>Mycobacteriales</taxon>
        <taxon>Nocardiaceae</taxon>
        <taxon>Nocardia</taxon>
    </lineage>
</organism>
<evidence type="ECO:0008006" key="4">
    <source>
        <dbReference type="Google" id="ProtNLM"/>
    </source>
</evidence>
<name>A0A7K1V114_9NOCA</name>
<dbReference type="RefSeq" id="WP_207710599.1">
    <property type="nucleotide sequence ID" value="NZ_WRPP01000004.1"/>
</dbReference>
<dbReference type="Proteomes" id="UP000466794">
    <property type="component" value="Unassembled WGS sequence"/>
</dbReference>
<feature type="transmembrane region" description="Helical" evidence="1">
    <location>
        <begin position="20"/>
        <end position="47"/>
    </location>
</feature>
<reference evidence="2 3" key="1">
    <citation type="submission" date="2019-12" db="EMBL/GenBank/DDBJ databases">
        <title>Nocardia sp. nov. ET3-3 isolated from soil.</title>
        <authorList>
            <person name="Kanchanasin P."/>
            <person name="Tanasupawat S."/>
            <person name="Yuki M."/>
            <person name="Kudo T."/>
        </authorList>
    </citation>
    <scope>NUCLEOTIDE SEQUENCE [LARGE SCALE GENOMIC DNA]</scope>
    <source>
        <strain evidence="2 3">ET3-3</strain>
    </source>
</reference>
<keyword evidence="1" id="KW-1133">Transmembrane helix</keyword>
<protein>
    <recommendedName>
        <fullName evidence="4">DUF4386 domain-containing protein</fullName>
    </recommendedName>
</protein>
<proteinExistence type="predicted"/>
<comment type="caution">
    <text evidence="2">The sequence shown here is derived from an EMBL/GenBank/DDBJ whole genome shotgun (WGS) entry which is preliminary data.</text>
</comment>
<dbReference type="EMBL" id="WRPP01000004">
    <property type="protein sequence ID" value="MVU80192.1"/>
    <property type="molecule type" value="Genomic_DNA"/>
</dbReference>
<keyword evidence="3" id="KW-1185">Reference proteome</keyword>
<evidence type="ECO:0000256" key="1">
    <source>
        <dbReference type="SAM" id="Phobius"/>
    </source>
</evidence>
<keyword evidence="1" id="KW-0812">Transmembrane</keyword>